<protein>
    <recommendedName>
        <fullName evidence="4">Autophagy-related protein 2</fullName>
    </recommendedName>
</protein>
<keyword evidence="9" id="KW-0472">Membrane</keyword>
<comment type="catalytic activity">
    <reaction evidence="10">
        <text>a 1,2-diacyl-sn-glycero-3-phospho-L-serine(in) = a 1,2-diacyl-sn-glycero-3-phospho-L-serine(out)</text>
        <dbReference type="Rhea" id="RHEA:38663"/>
        <dbReference type="ChEBI" id="CHEBI:57262"/>
    </reaction>
</comment>
<evidence type="ECO:0000256" key="3">
    <source>
        <dbReference type="ARBA" id="ARBA00009714"/>
    </source>
</evidence>
<feature type="region of interest" description="Disordered" evidence="12">
    <location>
        <begin position="338"/>
        <end position="364"/>
    </location>
</feature>
<comment type="similarity">
    <text evidence="3">Belongs to the ATG2 family.</text>
</comment>
<dbReference type="EMBL" id="OD571052">
    <property type="protein sequence ID" value="CAD7449077.1"/>
    <property type="molecule type" value="Genomic_DNA"/>
</dbReference>
<evidence type="ECO:0000256" key="7">
    <source>
        <dbReference type="ARBA" id="ARBA00023006"/>
    </source>
</evidence>
<evidence type="ECO:0000313" key="13">
    <source>
        <dbReference type="EMBL" id="CAD7449077.1"/>
    </source>
</evidence>
<dbReference type="PANTHER" id="PTHR13190">
    <property type="entry name" value="AUTOPHAGY-RELATED 2, ISOFORM A"/>
    <property type="match status" value="1"/>
</dbReference>
<dbReference type="AlphaFoldDB" id="A0A7R9F8Y8"/>
<keyword evidence="5" id="KW-0813">Transport</keyword>
<reference evidence="13" key="1">
    <citation type="submission" date="2020-11" db="EMBL/GenBank/DDBJ databases">
        <authorList>
            <person name="Tran Van P."/>
        </authorList>
    </citation>
    <scope>NUCLEOTIDE SEQUENCE</scope>
</reference>
<dbReference type="GO" id="GO:0032266">
    <property type="term" value="F:phosphatidylinositol-3-phosphate binding"/>
    <property type="evidence" value="ECO:0007669"/>
    <property type="project" value="TreeGrafter"/>
</dbReference>
<dbReference type="GO" id="GO:0061723">
    <property type="term" value="P:glycophagy"/>
    <property type="evidence" value="ECO:0007669"/>
    <property type="project" value="TreeGrafter"/>
</dbReference>
<keyword evidence="8" id="KW-0445">Lipid transport</keyword>
<dbReference type="GO" id="GO:0061709">
    <property type="term" value="P:reticulophagy"/>
    <property type="evidence" value="ECO:0007669"/>
    <property type="project" value="TreeGrafter"/>
</dbReference>
<gene>
    <name evidence="13" type="ORF">TBIB3V08_LOCUS11356</name>
</gene>
<evidence type="ECO:0000256" key="10">
    <source>
        <dbReference type="ARBA" id="ARBA00024479"/>
    </source>
</evidence>
<dbReference type="Pfam" id="PF13329">
    <property type="entry name" value="ATG2_CAD"/>
    <property type="match status" value="2"/>
</dbReference>
<keyword evidence="7" id="KW-0072">Autophagy</keyword>
<evidence type="ECO:0000256" key="8">
    <source>
        <dbReference type="ARBA" id="ARBA00023055"/>
    </source>
</evidence>
<accession>A0A7R9F8Y8</accession>
<organism evidence="13">
    <name type="scientific">Timema bartmani</name>
    <dbReference type="NCBI Taxonomy" id="61472"/>
    <lineage>
        <taxon>Eukaryota</taxon>
        <taxon>Metazoa</taxon>
        <taxon>Ecdysozoa</taxon>
        <taxon>Arthropoda</taxon>
        <taxon>Hexapoda</taxon>
        <taxon>Insecta</taxon>
        <taxon>Pterygota</taxon>
        <taxon>Neoptera</taxon>
        <taxon>Polyneoptera</taxon>
        <taxon>Phasmatodea</taxon>
        <taxon>Timematodea</taxon>
        <taxon>Timematoidea</taxon>
        <taxon>Timematidae</taxon>
        <taxon>Timema</taxon>
    </lineage>
</organism>
<feature type="compositionally biased region" description="Acidic residues" evidence="12">
    <location>
        <begin position="352"/>
        <end position="364"/>
    </location>
</feature>
<evidence type="ECO:0000256" key="4">
    <source>
        <dbReference type="ARBA" id="ARBA00018070"/>
    </source>
</evidence>
<evidence type="ECO:0000256" key="11">
    <source>
        <dbReference type="ARBA" id="ARBA00024615"/>
    </source>
</evidence>
<evidence type="ECO:0000256" key="12">
    <source>
        <dbReference type="SAM" id="MobiDB-lite"/>
    </source>
</evidence>
<dbReference type="GO" id="GO:0034727">
    <property type="term" value="P:piecemeal microautophagy of the nucleus"/>
    <property type="evidence" value="ECO:0007669"/>
    <property type="project" value="TreeGrafter"/>
</dbReference>
<evidence type="ECO:0000256" key="6">
    <source>
        <dbReference type="ARBA" id="ARBA00022824"/>
    </source>
</evidence>
<comment type="subcellular location">
    <subcellularLocation>
        <location evidence="1">Endoplasmic reticulum membrane</location>
        <topology evidence="1">Peripheral membrane protein</topology>
    </subcellularLocation>
    <subcellularLocation>
        <location evidence="2">Preautophagosomal structure membrane</location>
        <topology evidence="2">Peripheral membrane protein</topology>
    </subcellularLocation>
</comment>
<dbReference type="GO" id="GO:0000422">
    <property type="term" value="P:autophagy of mitochondrion"/>
    <property type="evidence" value="ECO:0007669"/>
    <property type="project" value="TreeGrafter"/>
</dbReference>
<dbReference type="GO" id="GO:0000045">
    <property type="term" value="P:autophagosome assembly"/>
    <property type="evidence" value="ECO:0007669"/>
    <property type="project" value="TreeGrafter"/>
</dbReference>
<evidence type="ECO:0000256" key="5">
    <source>
        <dbReference type="ARBA" id="ARBA00022448"/>
    </source>
</evidence>
<evidence type="ECO:0000256" key="9">
    <source>
        <dbReference type="ARBA" id="ARBA00023136"/>
    </source>
</evidence>
<evidence type="ECO:0000256" key="2">
    <source>
        <dbReference type="ARBA" id="ARBA00004623"/>
    </source>
</evidence>
<evidence type="ECO:0000256" key="1">
    <source>
        <dbReference type="ARBA" id="ARBA00004406"/>
    </source>
</evidence>
<dbReference type="PANTHER" id="PTHR13190:SF1">
    <property type="entry name" value="AUTOPHAGY-RELATED 2, ISOFORM A"/>
    <property type="match status" value="1"/>
</dbReference>
<keyword evidence="6" id="KW-0256">Endoplasmic reticulum</keyword>
<dbReference type="GO" id="GO:0034045">
    <property type="term" value="C:phagophore assembly site membrane"/>
    <property type="evidence" value="ECO:0007669"/>
    <property type="project" value="UniProtKB-SubCell"/>
</dbReference>
<proteinExistence type="inferred from homology"/>
<name>A0A7R9F8Y8_9NEOP</name>
<dbReference type="GO" id="GO:0061908">
    <property type="term" value="C:phagophore"/>
    <property type="evidence" value="ECO:0007669"/>
    <property type="project" value="TreeGrafter"/>
</dbReference>
<sequence>MKLVGSNSCSNLDRTIYRSDSGSLIKQTGNNKLDMLTVSIRIQDDETTHNLKVSGNLDPLDVPTFRVAAGVRGATLRHRMCTSNHSWFTQVVDFFDVMDYPVAGYNPPGVITELHMHFWDCAVDYRPLRLPLKSMITVGTFSVSSNIAAQTNSSTLRFIAEDAALFITDKIGAKHQSSPVDLRKDYVCVVDLGLFELSLRLCDKTSGQNSDSPRVDLRASNNVLHVHTCSDSAKALTELLIYFSMDGDLLQSDSQCSHSNCDQILVNTGNVPMDDIQNDSNNLSKSQVDHVHHLMEEAMKDTHGTHQGGKSESSMFAGEKRGGVEVFFFPDEHHPLPARLLGDSEMNRTSKDDDDDDDDDDNWEDDFCILDKEAGSGIMYLKNGLPELRTLTPEPVRMVDNHFSLPLGKMDLLKAPKHYPAAVLRYTLCEMSIVWHMYGGKDFSMQPPKKQVKLLDKHRSGTTSCPSSPPFSNHHVTRSPSDTHIGGMGESVMFSKIIPTEVKFKSPSPSLTSLKQKLHTPTLTWQTRGGTSRQHDVLMELQLNKTRVGWGRKKWVTEGGSVMVPATLVAVGQEDVPATLVVVGQENVPATLVMVGQENVPATLVAVGQEDVPATLVRFQHEVYPENTAEASRQVLLVNEVEVRDRLASSQINKFLYQYSSEARPKQSHANMIVVKAVHVRPDPKLKVQECCLKVSLLPLRLNIDQDSFIFLFNFFSEVSGGNIDKEAISNDSTHQSLISDDIPFTTKYHPGLQRIKTILKNGYNFLTSSTQDTKPSQLFPKNLFQTAI</sequence>
<comment type="catalytic activity">
    <reaction evidence="11">
        <text>a 1,2-diacyl-sn-glycero-3-phosphoethanolamine(in) = a 1,2-diacyl-sn-glycero-3-phosphoethanolamine(out)</text>
        <dbReference type="Rhea" id="RHEA:38895"/>
        <dbReference type="ChEBI" id="CHEBI:64612"/>
    </reaction>
</comment>
<feature type="region of interest" description="Disordered" evidence="12">
    <location>
        <begin position="459"/>
        <end position="481"/>
    </location>
</feature>
<dbReference type="GO" id="GO:0006869">
    <property type="term" value="P:lipid transport"/>
    <property type="evidence" value="ECO:0007669"/>
    <property type="project" value="UniProtKB-KW"/>
</dbReference>
<dbReference type="InterPro" id="IPR026849">
    <property type="entry name" value="ATG2"/>
</dbReference>
<dbReference type="GO" id="GO:0043495">
    <property type="term" value="F:protein-membrane adaptor activity"/>
    <property type="evidence" value="ECO:0007669"/>
    <property type="project" value="TreeGrafter"/>
</dbReference>
<dbReference type="GO" id="GO:0005789">
    <property type="term" value="C:endoplasmic reticulum membrane"/>
    <property type="evidence" value="ECO:0007669"/>
    <property type="project" value="UniProtKB-SubCell"/>
</dbReference>